<dbReference type="Proteomes" id="UP001057402">
    <property type="component" value="Chromosome 11"/>
</dbReference>
<reference evidence="2" key="1">
    <citation type="journal article" date="2023" name="Front. Plant Sci.">
        <title>Chromosomal-level genome assembly of Melastoma candidum provides insights into trichome evolution.</title>
        <authorList>
            <person name="Zhong Y."/>
            <person name="Wu W."/>
            <person name="Sun C."/>
            <person name="Zou P."/>
            <person name="Liu Y."/>
            <person name="Dai S."/>
            <person name="Zhou R."/>
        </authorList>
    </citation>
    <scope>NUCLEOTIDE SEQUENCE [LARGE SCALE GENOMIC DNA]</scope>
</reference>
<comment type="caution">
    <text evidence="1">The sequence shown here is derived from an EMBL/GenBank/DDBJ whole genome shotgun (WGS) entry which is preliminary data.</text>
</comment>
<proteinExistence type="predicted"/>
<protein>
    <submittedName>
        <fullName evidence="1">Uncharacterized protein</fullName>
    </submittedName>
</protein>
<organism evidence="1 2">
    <name type="scientific">Melastoma candidum</name>
    <dbReference type="NCBI Taxonomy" id="119954"/>
    <lineage>
        <taxon>Eukaryota</taxon>
        <taxon>Viridiplantae</taxon>
        <taxon>Streptophyta</taxon>
        <taxon>Embryophyta</taxon>
        <taxon>Tracheophyta</taxon>
        <taxon>Spermatophyta</taxon>
        <taxon>Magnoliopsida</taxon>
        <taxon>eudicotyledons</taxon>
        <taxon>Gunneridae</taxon>
        <taxon>Pentapetalae</taxon>
        <taxon>rosids</taxon>
        <taxon>malvids</taxon>
        <taxon>Myrtales</taxon>
        <taxon>Melastomataceae</taxon>
        <taxon>Melastomatoideae</taxon>
        <taxon>Melastomateae</taxon>
        <taxon>Melastoma</taxon>
    </lineage>
</organism>
<keyword evidence="2" id="KW-1185">Reference proteome</keyword>
<evidence type="ECO:0000313" key="2">
    <source>
        <dbReference type="Proteomes" id="UP001057402"/>
    </source>
</evidence>
<sequence length="299" mass="33901">MSRELPPEGSLDERIRRAYQAHDLAEVLRLNTEGIALYPQDPRYYINRAAAKVSTYDFHGAIADGINGLLYNQDRRVHPAVPYLYMVIPLIGLSDFDSAFAIAEEVLKIDPEVGRIKACKEVAEVAGIYRRTVLGRSAGMDEIGDMFNAGEMWLKLERDAVARDYRHDPEFRRKLYQVRNDNQQLGKHLREDKRFLEAFGILLNVRFGENIGRVEPEANFERNEVLPQEKLHPDLISAIVGCKLPDMTKVFPPIGEQKRVAGKTTEEQASEELEASLVKELAEMALEGATFVEEKAKDN</sequence>
<name>A0ACB9LK01_9MYRT</name>
<accession>A0ACB9LK01</accession>
<gene>
    <name evidence="1" type="ORF">MLD38_036544</name>
</gene>
<evidence type="ECO:0000313" key="1">
    <source>
        <dbReference type="EMBL" id="KAI4311666.1"/>
    </source>
</evidence>
<dbReference type="EMBL" id="CM042890">
    <property type="protein sequence ID" value="KAI4311666.1"/>
    <property type="molecule type" value="Genomic_DNA"/>
</dbReference>